<dbReference type="InterPro" id="IPR036046">
    <property type="entry name" value="Acylphosphatase-like_dom_sf"/>
</dbReference>
<gene>
    <name evidence="2" type="ORF">HKT17_12235</name>
</gene>
<evidence type="ECO:0000259" key="1">
    <source>
        <dbReference type="PROSITE" id="PS50925"/>
    </source>
</evidence>
<proteinExistence type="predicted"/>
<dbReference type="PROSITE" id="PS50925">
    <property type="entry name" value="BLUF"/>
    <property type="match status" value="1"/>
</dbReference>
<dbReference type="EMBL" id="CP053084">
    <property type="protein sequence ID" value="QJR30411.1"/>
    <property type="molecule type" value="Genomic_DNA"/>
</dbReference>
<feature type="domain" description="BLUF" evidence="1">
    <location>
        <begin position="1"/>
        <end position="92"/>
    </location>
</feature>
<organism evidence="2 3">
    <name type="scientific">Limnobacter profundi</name>
    <dbReference type="NCBI Taxonomy" id="2732163"/>
    <lineage>
        <taxon>Bacteria</taxon>
        <taxon>Pseudomonadati</taxon>
        <taxon>Pseudomonadota</taxon>
        <taxon>Betaproteobacteria</taxon>
        <taxon>Burkholderiales</taxon>
        <taxon>Burkholderiaceae</taxon>
        <taxon>Limnobacter</taxon>
    </lineage>
</organism>
<sequence length="157" mass="17756">MLRLIYTSVQVPGFDRLAFEQLCEQASQNNRNLGIEGLLLCNGMEFMQCLEGPREAVSSVYKKIVKDPRHSDIRLLVSETTEELMFEKWSMVGLGTRPQSALSGESIAYTLLDHRLYRPWKSLGLGAADLIYEYAKVKAELEKAGEMGLLSKVFDVY</sequence>
<evidence type="ECO:0000313" key="3">
    <source>
        <dbReference type="Proteomes" id="UP000501130"/>
    </source>
</evidence>
<evidence type="ECO:0000313" key="2">
    <source>
        <dbReference type="EMBL" id="QJR30411.1"/>
    </source>
</evidence>
<reference evidence="2 3" key="1">
    <citation type="submission" date="2020-05" db="EMBL/GenBank/DDBJ databases">
        <title>Compete genome of Limnobacter sp. SAORIC-580.</title>
        <authorList>
            <person name="Song J."/>
            <person name="Cho J.-C."/>
        </authorList>
    </citation>
    <scope>NUCLEOTIDE SEQUENCE [LARGE SCALE GENOMIC DNA]</scope>
    <source>
        <strain evidence="2 3">SAORIC-580</strain>
    </source>
</reference>
<name>A0ABX6N8S1_9BURK</name>
<accession>A0ABX6N8S1</accession>
<dbReference type="SUPFAM" id="SSF54975">
    <property type="entry name" value="Acylphosphatase/BLUF domain-like"/>
    <property type="match status" value="1"/>
</dbReference>
<dbReference type="Gene3D" id="3.30.70.100">
    <property type="match status" value="1"/>
</dbReference>
<dbReference type="InterPro" id="IPR007024">
    <property type="entry name" value="BLUF_domain"/>
</dbReference>
<keyword evidence="3" id="KW-1185">Reference proteome</keyword>
<dbReference type="SMART" id="SM01034">
    <property type="entry name" value="BLUF"/>
    <property type="match status" value="1"/>
</dbReference>
<dbReference type="Proteomes" id="UP000501130">
    <property type="component" value="Chromosome"/>
</dbReference>
<dbReference type="RefSeq" id="WP_171100397.1">
    <property type="nucleotide sequence ID" value="NZ_CP053084.1"/>
</dbReference>
<protein>
    <submittedName>
        <fullName evidence="2">BLUF domain-containing protein</fullName>
    </submittedName>
</protein>
<dbReference type="Pfam" id="PF04940">
    <property type="entry name" value="BLUF"/>
    <property type="match status" value="1"/>
</dbReference>